<comment type="caution">
    <text evidence="4">The sequence shown here is derived from an EMBL/GenBank/DDBJ whole genome shotgun (WGS) entry which is preliminary data.</text>
</comment>
<feature type="region of interest" description="Disordered" evidence="1">
    <location>
        <begin position="397"/>
        <end position="472"/>
    </location>
</feature>
<evidence type="ECO:0000313" key="4">
    <source>
        <dbReference type="EMBL" id="GAX06146.1"/>
    </source>
</evidence>
<feature type="compositionally biased region" description="Gly residues" evidence="1">
    <location>
        <begin position="409"/>
        <end position="426"/>
    </location>
</feature>
<feature type="compositionally biased region" description="Low complexity" evidence="1">
    <location>
        <begin position="427"/>
        <end position="457"/>
    </location>
</feature>
<protein>
    <recommendedName>
        <fullName evidence="3">DUF5776 domain-containing protein</fullName>
    </recommendedName>
</protein>
<gene>
    <name evidence="4" type="ORF">IWT25_01471</name>
</gene>
<feature type="signal peptide" evidence="2">
    <location>
        <begin position="1"/>
        <end position="22"/>
    </location>
</feature>
<proteinExistence type="predicted"/>
<evidence type="ECO:0000256" key="2">
    <source>
        <dbReference type="SAM" id="SignalP"/>
    </source>
</evidence>
<evidence type="ECO:0000256" key="1">
    <source>
        <dbReference type="SAM" id="MobiDB-lite"/>
    </source>
</evidence>
<dbReference type="SUPFAM" id="SSF52058">
    <property type="entry name" value="L domain-like"/>
    <property type="match status" value="1"/>
</dbReference>
<accession>A0A1Z5IWT9</accession>
<dbReference type="Gene3D" id="3.80.10.10">
    <property type="entry name" value="Ribonuclease Inhibitor"/>
    <property type="match status" value="1"/>
</dbReference>
<keyword evidence="2" id="KW-0732">Signal</keyword>
<feature type="domain" description="DUF5776" evidence="3">
    <location>
        <begin position="543"/>
        <end position="606"/>
    </location>
</feature>
<dbReference type="EMBL" id="BCMI01000012">
    <property type="protein sequence ID" value="GAX06146.1"/>
    <property type="molecule type" value="Genomic_DNA"/>
</dbReference>
<dbReference type="Pfam" id="PF19087">
    <property type="entry name" value="DUF5776"/>
    <property type="match status" value="2"/>
</dbReference>
<dbReference type="PANTHER" id="PTHR45661">
    <property type="entry name" value="SURFACE ANTIGEN"/>
    <property type="match status" value="1"/>
</dbReference>
<dbReference type="InterPro" id="IPR053139">
    <property type="entry name" value="Surface_bspA-like"/>
</dbReference>
<dbReference type="Pfam" id="PF13306">
    <property type="entry name" value="LRR_5"/>
    <property type="match status" value="1"/>
</dbReference>
<dbReference type="Proteomes" id="UP000198414">
    <property type="component" value="Unassembled WGS sequence"/>
</dbReference>
<feature type="domain" description="DUF5776" evidence="3">
    <location>
        <begin position="470"/>
        <end position="535"/>
    </location>
</feature>
<dbReference type="InterPro" id="IPR044081">
    <property type="entry name" value="DUF5776"/>
</dbReference>
<reference evidence="4 5" key="1">
    <citation type="submission" date="2015-11" db="EMBL/GenBank/DDBJ databases">
        <title>Draft genome sequences of new species of the genus Lactobacillus isolated from orchardgrass silage.</title>
        <authorList>
            <person name="Tohno M."/>
            <person name="Tanizawa Y."/>
            <person name="Arita M."/>
        </authorList>
    </citation>
    <scope>NUCLEOTIDE SEQUENCE [LARGE SCALE GENOMIC DNA]</scope>
    <source>
        <strain evidence="4 5">IWT25</strain>
    </source>
</reference>
<dbReference type="InterPro" id="IPR032675">
    <property type="entry name" value="LRR_dom_sf"/>
</dbReference>
<dbReference type="RefSeq" id="WP_180949755.1">
    <property type="nucleotide sequence ID" value="NZ_BCMI01000012.1"/>
</dbReference>
<sequence length="612" mass="66193" precursor="true">MKKKVKLFSSALALGMLLGTGAGSLSVVTQQVPGTTMTAKAAEGPVVELSEDQVVVDDDGTLVDISLDEEDIESLLAGGTLSLPAAGANPIIDEEPIPITSIDANALSKARLQHTPGLEDFDGLKSVTFADDSEITDIRESAFEGNQLTDIKLPKGLENIGPRAFKDNQLTSVHLPESLETIEDDAFQNNQLTSITLPENLEIIGSRSFENNQLANVTLPENLETIEPDAFRDNKLTDIKFPDAVKRIHDSAFKNNQLEAVELTSIEHIGADAFSKNKIKTVSINKDHEYINDQEGTINNPDVGHAFRAQSWGSLTMPYSPTISNEDFAGKIDLTYVMNDLELGAERYSVASISNATNLSWNGDRGGIITVKSEEGGSANIGLDVYRNHVSMSGSVRLNVDPASDAGENGNGENGNNGGGSGGDNSGGITQPDNNNNNGNNNGGTTQPDTDNNNNTTPRPPATPGTSNNHPYSVYATRAMRLHKNVSLTSPTKSYKKQSRAKAPSFNIQGVAYDKNGKKRYKVKGGYITASSKYVADSHFRSNKVKRVRIIGNKVNSYKDVKLSKNQKLGSYKKGTKIKVSRIVKYGRTTRFQLPNGRYITGNKQLLIMDQK</sequence>
<dbReference type="PANTHER" id="PTHR45661:SF3">
    <property type="entry name" value="IG-LIKE DOMAIN-CONTAINING PROTEIN"/>
    <property type="match status" value="1"/>
</dbReference>
<name>A0A1Z5IWT9_9LACO</name>
<feature type="chain" id="PRO_5039145655" description="DUF5776 domain-containing protein" evidence="2">
    <location>
        <begin position="23"/>
        <end position="612"/>
    </location>
</feature>
<evidence type="ECO:0000313" key="5">
    <source>
        <dbReference type="Proteomes" id="UP000198414"/>
    </source>
</evidence>
<dbReference type="InterPro" id="IPR026906">
    <property type="entry name" value="LRR_5"/>
</dbReference>
<evidence type="ECO:0000259" key="3">
    <source>
        <dbReference type="Pfam" id="PF19087"/>
    </source>
</evidence>
<dbReference type="AlphaFoldDB" id="A0A1Z5IWT9"/>
<organism evidence="4 5">
    <name type="scientific">Secundilactobacillus pentosiphilus</name>
    <dbReference type="NCBI Taxonomy" id="1714682"/>
    <lineage>
        <taxon>Bacteria</taxon>
        <taxon>Bacillati</taxon>
        <taxon>Bacillota</taxon>
        <taxon>Bacilli</taxon>
        <taxon>Lactobacillales</taxon>
        <taxon>Lactobacillaceae</taxon>
        <taxon>Secundilactobacillus</taxon>
    </lineage>
</organism>